<comment type="caution">
    <text evidence="8">The sequence shown here is derived from an EMBL/GenBank/DDBJ whole genome shotgun (WGS) entry which is preliminary data.</text>
</comment>
<keyword evidence="2 4" id="KW-0378">Hydrolase</keyword>
<sequence>MGNLLSFAKGLPLLASCVLGLATLPAKPIDLTTPVQQRIAIKGPNAMSIGWNTYEQPIRVCVQYGTSDDALDMVQCSTNSETYSTSRTFLNTVTLSDLTPATTYYYKIVSSNSTVEHFFSPRLPGDKTPFAVNAVVDLGVYGADGFTINMDKSRRDEIPYIQPALNHTTIGALATTIDDYELVLHPGDLAYADDWICAYTSDWLPHCSLNSLLHGVDSFWAAVWKFPDIIKTLWHIAGDLIGGSHGKNSGSDAFQAILETFYDQLAPIAARKPYMVGPGNHEAICSEALAYARLGERVCPEGQKNFTDFRMRFGPTMPMAFASLSDDERARASADRAAELANPPFWYSFEYGMAHFVMIDTETDFPAAPDEHYPLYSGPFGAAHDQQLAFLEADLASVDRTVTPWVVVSGHRPWYTTGGASAACEPCRAAFERLLYKYGVDLAVFGHVHNAQRHLPVYEGEMDPNGLDDPRAPMYIVTGGAGNVEGLAEVGSKPEYTAFAYADDFSYGKVSFLDANRLWVDFIRSSTGETLDSSVLYKSHQEQFVVQS</sequence>
<dbReference type="Pfam" id="PF16656">
    <property type="entry name" value="Pur_ac_phosph_N"/>
    <property type="match status" value="1"/>
</dbReference>
<evidence type="ECO:0000256" key="2">
    <source>
        <dbReference type="ARBA" id="ARBA00022801"/>
    </source>
</evidence>
<protein>
    <recommendedName>
        <fullName evidence="4">Purple acid phosphatase</fullName>
        <ecNumber evidence="4">3.1.3.2</ecNumber>
    </recommendedName>
</protein>
<dbReference type="CDD" id="cd00839">
    <property type="entry name" value="MPP_PAPs"/>
    <property type="match status" value="1"/>
</dbReference>
<comment type="catalytic activity">
    <reaction evidence="4">
        <text>a phosphate monoester + H2O = an alcohol + phosphate</text>
        <dbReference type="Rhea" id="RHEA:15017"/>
        <dbReference type="ChEBI" id="CHEBI:15377"/>
        <dbReference type="ChEBI" id="CHEBI:30879"/>
        <dbReference type="ChEBI" id="CHEBI:43474"/>
        <dbReference type="ChEBI" id="CHEBI:67140"/>
        <dbReference type="EC" id="3.1.3.2"/>
    </reaction>
</comment>
<evidence type="ECO:0000256" key="1">
    <source>
        <dbReference type="ARBA" id="ARBA00022729"/>
    </source>
</evidence>
<dbReference type="InterPro" id="IPR015914">
    <property type="entry name" value="PAPs_N"/>
</dbReference>
<dbReference type="Proteomes" id="UP001396898">
    <property type="component" value="Unassembled WGS sequence"/>
</dbReference>
<keyword evidence="3" id="KW-0325">Glycoprotein</keyword>
<feature type="domain" description="Calcineurin-like phosphoesterase" evidence="5">
    <location>
        <begin position="233"/>
        <end position="450"/>
    </location>
</feature>
<accession>A0ABR1SJI6</accession>
<reference evidence="8 9" key="1">
    <citation type="submission" date="2023-01" db="EMBL/GenBank/DDBJ databases">
        <title>Analysis of 21 Apiospora genomes using comparative genomics revels a genus with tremendous synthesis potential of carbohydrate active enzymes and secondary metabolites.</title>
        <authorList>
            <person name="Sorensen T."/>
        </authorList>
    </citation>
    <scope>NUCLEOTIDE SEQUENCE [LARGE SCALE GENOMIC DNA]</scope>
    <source>
        <strain evidence="8 9">CBS 20057</strain>
    </source>
</reference>
<dbReference type="InterPro" id="IPR029052">
    <property type="entry name" value="Metallo-depent_PP-like"/>
</dbReference>
<dbReference type="PANTHER" id="PTHR22953">
    <property type="entry name" value="ACID PHOSPHATASE RELATED"/>
    <property type="match status" value="1"/>
</dbReference>
<dbReference type="SUPFAM" id="SSF56300">
    <property type="entry name" value="Metallo-dependent phosphatases"/>
    <property type="match status" value="1"/>
</dbReference>
<evidence type="ECO:0000259" key="6">
    <source>
        <dbReference type="Pfam" id="PF14008"/>
    </source>
</evidence>
<gene>
    <name evidence="8" type="ORF">PG991_003288</name>
</gene>
<keyword evidence="1 4" id="KW-0732">Signal</keyword>
<name>A0ABR1SJI6_9PEZI</name>
<dbReference type="InterPro" id="IPR008963">
    <property type="entry name" value="Purple_acid_Pase-like_N"/>
</dbReference>
<dbReference type="Gene3D" id="2.60.40.380">
    <property type="entry name" value="Purple acid phosphatase-like, N-terminal"/>
    <property type="match status" value="1"/>
</dbReference>
<evidence type="ECO:0000256" key="3">
    <source>
        <dbReference type="ARBA" id="ARBA00023180"/>
    </source>
</evidence>
<evidence type="ECO:0000256" key="4">
    <source>
        <dbReference type="RuleBase" id="RU361203"/>
    </source>
</evidence>
<evidence type="ECO:0000259" key="5">
    <source>
        <dbReference type="Pfam" id="PF00149"/>
    </source>
</evidence>
<dbReference type="InterPro" id="IPR039331">
    <property type="entry name" value="PAPs-like"/>
</dbReference>
<dbReference type="Pfam" id="PF00149">
    <property type="entry name" value="Metallophos"/>
    <property type="match status" value="1"/>
</dbReference>
<keyword evidence="9" id="KW-1185">Reference proteome</keyword>
<feature type="domain" description="Purple acid phosphatase N-terminal" evidence="7">
    <location>
        <begin position="34"/>
        <end position="118"/>
    </location>
</feature>
<dbReference type="InterPro" id="IPR025733">
    <property type="entry name" value="PAPs_C"/>
</dbReference>
<feature type="signal peptide" evidence="4">
    <location>
        <begin position="1"/>
        <end position="20"/>
    </location>
</feature>
<organism evidence="8 9">
    <name type="scientific">Apiospora marii</name>
    <dbReference type="NCBI Taxonomy" id="335849"/>
    <lineage>
        <taxon>Eukaryota</taxon>
        <taxon>Fungi</taxon>
        <taxon>Dikarya</taxon>
        <taxon>Ascomycota</taxon>
        <taxon>Pezizomycotina</taxon>
        <taxon>Sordariomycetes</taxon>
        <taxon>Xylariomycetidae</taxon>
        <taxon>Amphisphaeriales</taxon>
        <taxon>Apiosporaceae</taxon>
        <taxon>Apiospora</taxon>
    </lineage>
</organism>
<dbReference type="InterPro" id="IPR041792">
    <property type="entry name" value="MPP_PAP"/>
</dbReference>
<dbReference type="PANTHER" id="PTHR22953:SF153">
    <property type="entry name" value="PURPLE ACID PHOSPHATASE"/>
    <property type="match status" value="1"/>
</dbReference>
<dbReference type="EMBL" id="JAQQWI010000006">
    <property type="protein sequence ID" value="KAK8033890.1"/>
    <property type="molecule type" value="Genomic_DNA"/>
</dbReference>
<dbReference type="InterPro" id="IPR004843">
    <property type="entry name" value="Calcineurin-like_PHP"/>
</dbReference>
<proteinExistence type="inferred from homology"/>
<dbReference type="SUPFAM" id="SSF49363">
    <property type="entry name" value="Purple acid phosphatase, N-terminal domain"/>
    <property type="match status" value="1"/>
</dbReference>
<dbReference type="Pfam" id="PF14008">
    <property type="entry name" value="Metallophos_C"/>
    <property type="match status" value="1"/>
</dbReference>
<comment type="similarity">
    <text evidence="4">Belongs to the metallophosphoesterase superfamily. Purple acid phosphatase family.</text>
</comment>
<evidence type="ECO:0000313" key="9">
    <source>
        <dbReference type="Proteomes" id="UP001396898"/>
    </source>
</evidence>
<dbReference type="EC" id="3.1.3.2" evidence="4"/>
<evidence type="ECO:0000313" key="8">
    <source>
        <dbReference type="EMBL" id="KAK8033890.1"/>
    </source>
</evidence>
<evidence type="ECO:0000259" key="7">
    <source>
        <dbReference type="Pfam" id="PF16656"/>
    </source>
</evidence>
<feature type="chain" id="PRO_5045009201" description="Purple acid phosphatase" evidence="4">
    <location>
        <begin position="21"/>
        <end position="548"/>
    </location>
</feature>
<dbReference type="Gene3D" id="3.60.21.10">
    <property type="match status" value="1"/>
</dbReference>
<feature type="domain" description="Purple acid phosphatase C-terminal" evidence="6">
    <location>
        <begin position="472"/>
        <end position="533"/>
    </location>
</feature>